<name>A0A9R1VT15_LACSA</name>
<dbReference type="EMBL" id="NBSK02000004">
    <property type="protein sequence ID" value="KAJ0212060.1"/>
    <property type="molecule type" value="Genomic_DNA"/>
</dbReference>
<sequence>MVQCRLRVEASCYTPKHISTPQKTDVLKLDSIGHGKRYCLSTRTLIANDCTDNRWKRFQGCLRAIDGTYIEVNVLDSDKRRYQTRTGLIGKVRLPIQGFCRHKELKILDSNYYLADGGYINGEGFLAPYRGTRYHLREWEAMNVTERCFRLLKRGRAILRSPSFYPIRIRGRIVMTCALLHNFIRTHMTLDPEHNTSTSVVDMLIGGEQPNQFQIVDVVESSNEWTQWSDDLAQEIFLFLIILDVNNFEFCRQWTQEEEDALITILQVIVVISGRGDNGSFRPGTYNQVILKSQEKVMGINITSKLVQNKIKHLKEYLKFYM</sequence>
<dbReference type="AlphaFoldDB" id="A0A9R1VT15"/>
<dbReference type="PANTHER" id="PTHR22930">
    <property type="match status" value="1"/>
</dbReference>
<organism evidence="1 2">
    <name type="scientific">Lactuca sativa</name>
    <name type="common">Garden lettuce</name>
    <dbReference type="NCBI Taxonomy" id="4236"/>
    <lineage>
        <taxon>Eukaryota</taxon>
        <taxon>Viridiplantae</taxon>
        <taxon>Streptophyta</taxon>
        <taxon>Embryophyta</taxon>
        <taxon>Tracheophyta</taxon>
        <taxon>Spermatophyta</taxon>
        <taxon>Magnoliopsida</taxon>
        <taxon>eudicotyledons</taxon>
        <taxon>Gunneridae</taxon>
        <taxon>Pentapetalae</taxon>
        <taxon>asterids</taxon>
        <taxon>campanulids</taxon>
        <taxon>Asterales</taxon>
        <taxon>Asteraceae</taxon>
        <taxon>Cichorioideae</taxon>
        <taxon>Cichorieae</taxon>
        <taxon>Lactucinae</taxon>
        <taxon>Lactuca</taxon>
    </lineage>
</organism>
<comment type="caution">
    <text evidence="1">The sequence shown here is derived from an EMBL/GenBank/DDBJ whole genome shotgun (WGS) entry which is preliminary data.</text>
</comment>
<accession>A0A9R1VT15</accession>
<evidence type="ECO:0000313" key="2">
    <source>
        <dbReference type="Proteomes" id="UP000235145"/>
    </source>
</evidence>
<dbReference type="Proteomes" id="UP000235145">
    <property type="component" value="Unassembled WGS sequence"/>
</dbReference>
<evidence type="ECO:0008006" key="3">
    <source>
        <dbReference type="Google" id="ProtNLM"/>
    </source>
</evidence>
<evidence type="ECO:0000313" key="1">
    <source>
        <dbReference type="EMBL" id="KAJ0212060.1"/>
    </source>
</evidence>
<proteinExistence type="predicted"/>
<dbReference type="InterPro" id="IPR045249">
    <property type="entry name" value="HARBI1-like"/>
</dbReference>
<gene>
    <name evidence="1" type="ORF">LSAT_V11C400162890</name>
</gene>
<keyword evidence="2" id="KW-1185">Reference proteome</keyword>
<dbReference type="PANTHER" id="PTHR22930:SF293">
    <property type="entry name" value="PROTEIN ALP1-LIKE"/>
    <property type="match status" value="1"/>
</dbReference>
<reference evidence="1 2" key="1">
    <citation type="journal article" date="2017" name="Nat. Commun.">
        <title>Genome assembly with in vitro proximity ligation data and whole-genome triplication in lettuce.</title>
        <authorList>
            <person name="Reyes-Chin-Wo S."/>
            <person name="Wang Z."/>
            <person name="Yang X."/>
            <person name="Kozik A."/>
            <person name="Arikit S."/>
            <person name="Song C."/>
            <person name="Xia L."/>
            <person name="Froenicke L."/>
            <person name="Lavelle D.O."/>
            <person name="Truco M.J."/>
            <person name="Xia R."/>
            <person name="Zhu S."/>
            <person name="Xu C."/>
            <person name="Xu H."/>
            <person name="Xu X."/>
            <person name="Cox K."/>
            <person name="Korf I."/>
            <person name="Meyers B.C."/>
            <person name="Michelmore R.W."/>
        </authorList>
    </citation>
    <scope>NUCLEOTIDE SEQUENCE [LARGE SCALE GENOMIC DNA]</scope>
    <source>
        <strain evidence="2">cv. Salinas</strain>
        <tissue evidence="1">Seedlings</tissue>
    </source>
</reference>
<protein>
    <recommendedName>
        <fullName evidence="3">DDE Tnp4 domain-containing protein</fullName>
    </recommendedName>
</protein>